<feature type="compositionally biased region" description="Basic and acidic residues" evidence="2">
    <location>
        <begin position="628"/>
        <end position="641"/>
    </location>
</feature>
<accession>A0A8X6FRM2</accession>
<keyword evidence="1" id="KW-0175">Coiled coil</keyword>
<proteinExistence type="predicted"/>
<feature type="compositionally biased region" description="Polar residues" evidence="2">
    <location>
        <begin position="784"/>
        <end position="797"/>
    </location>
</feature>
<keyword evidence="4" id="KW-1185">Reference proteome</keyword>
<dbReference type="EMBL" id="BMAO01003286">
    <property type="protein sequence ID" value="GFQ86847.1"/>
    <property type="molecule type" value="Genomic_DNA"/>
</dbReference>
<protein>
    <submittedName>
        <fullName evidence="3">Uncharacterized protein</fullName>
    </submittedName>
</protein>
<feature type="compositionally biased region" description="Basic and acidic residues" evidence="2">
    <location>
        <begin position="429"/>
        <end position="473"/>
    </location>
</feature>
<name>A0A8X6FRM2_TRICU</name>
<reference evidence="3" key="1">
    <citation type="submission" date="2020-07" db="EMBL/GenBank/DDBJ databases">
        <title>Multicomponent nature underlies the extraordinary mechanical properties of spider dragline silk.</title>
        <authorList>
            <person name="Kono N."/>
            <person name="Nakamura H."/>
            <person name="Mori M."/>
            <person name="Yoshida Y."/>
            <person name="Ohtoshi R."/>
            <person name="Malay A.D."/>
            <person name="Moran D.A.P."/>
            <person name="Tomita M."/>
            <person name="Numata K."/>
            <person name="Arakawa K."/>
        </authorList>
    </citation>
    <scope>NUCLEOTIDE SEQUENCE</scope>
</reference>
<sequence length="918" mass="105786">MEKKTKQKYLQMCIGTSQNPICFKLLKDNKIEISFNQKGKNTNQRRQVWIPPPGKTAKRTRHNCSDKYSKNQIIISMPEDGTIISPSDHPFQIGSCNNPNVQAHFQPKSILDQTSSVSNEDEILPVQQNQAQQMKDNLNMQERFLGEAERFLKVHENKQKILSKYCHALKKNMQDINKSINELESQENKLLKTKSKHKMGRVHYQDADVEELRKLMYGKKLRRNIFKDQDKEDSQNQDEKDDLDTYGDKTNLRSVKSIEDVSKLYLPRIRPIRTDSLEKNRKKSNSNTEVKQLPESTEICVSTENLMMKLADNMRKTKMLIDAVCHEDEIIDSMQKKYHISVERLYKEQNSLLEQLCQTLDIVNSSDNIEGSLDESRESYSTHTENRRARKDTTKQNYSDFHPTENKTAERKNYIFKRRSTPNLYIQSEMERRDKGNDDKQISRPENESERISRNREPVRISSSDKDIQDKTKSSPPDSPKDGGYTCETIIKEIVKRFPSKLMDEVNNINASEANDLKSDGYNCEIEIKQKLRCPPLKVEDRTSKIYATPPITDLLKDIDKAIDQLTLSCSYTLSGKDKIDVEEGSLIDDTFRIPENSDKHGSTEYDESAQDTKHFAEKTKTVNYEKKANNEHREKDETKETSNFYNKGNSIPTHTLKDDGTQTIQIPALEKCNCSGSCTNLNHYEISFEHLRQTSNFYNNNSNPTYTHKDDGTQTDSIQSFTQMSELEKCNCSGSCTNVNHYDSSFEPPDSPREETDKSKKNRTFDDTSQYKPLEGSLDDSENGTNYKSRGTQVDLSESSSESLKSEDISQSDLHSKITKHSEKNNTKDMSIQVAVLSQTDKNNQSAMNEFLYTLPSTSKEITDMPQYTSTPKKIAQYQFRNPEESSEYDNNIPGSSNIENARNKINSLYVDIMKRF</sequence>
<feature type="compositionally biased region" description="Basic and acidic residues" evidence="2">
    <location>
        <begin position="402"/>
        <end position="413"/>
    </location>
</feature>
<dbReference type="OrthoDB" id="6428098at2759"/>
<feature type="compositionally biased region" description="Basic and acidic residues" evidence="2">
    <location>
        <begin position="374"/>
        <end position="394"/>
    </location>
</feature>
<feature type="region of interest" description="Disordered" evidence="2">
    <location>
        <begin position="371"/>
        <end position="485"/>
    </location>
</feature>
<comment type="caution">
    <text evidence="3">The sequence shown here is derived from an EMBL/GenBank/DDBJ whole genome shotgun (WGS) entry which is preliminary data.</text>
</comment>
<feature type="region of interest" description="Disordered" evidence="2">
    <location>
        <begin position="226"/>
        <end position="248"/>
    </location>
</feature>
<feature type="coiled-coil region" evidence="1">
    <location>
        <begin position="166"/>
        <end position="196"/>
    </location>
</feature>
<evidence type="ECO:0000256" key="1">
    <source>
        <dbReference type="SAM" id="Coils"/>
    </source>
</evidence>
<gene>
    <name evidence="3" type="primary">AVEN_673_1</name>
    <name evidence="3" type="ORF">TNCT_12171</name>
</gene>
<feature type="compositionally biased region" description="Basic and acidic residues" evidence="2">
    <location>
        <begin position="226"/>
        <end position="238"/>
    </location>
</feature>
<feature type="region of interest" description="Disordered" evidence="2">
    <location>
        <begin position="743"/>
        <end position="827"/>
    </location>
</feature>
<feature type="region of interest" description="Disordered" evidence="2">
    <location>
        <begin position="628"/>
        <end position="659"/>
    </location>
</feature>
<evidence type="ECO:0000313" key="4">
    <source>
        <dbReference type="Proteomes" id="UP000887116"/>
    </source>
</evidence>
<dbReference type="AlphaFoldDB" id="A0A8X6FRM2"/>
<feature type="compositionally biased region" description="Basic and acidic residues" evidence="2">
    <location>
        <begin position="805"/>
        <end position="827"/>
    </location>
</feature>
<feature type="region of interest" description="Disordered" evidence="2">
    <location>
        <begin position="593"/>
        <end position="613"/>
    </location>
</feature>
<feature type="compositionally biased region" description="Polar residues" evidence="2">
    <location>
        <begin position="642"/>
        <end position="654"/>
    </location>
</feature>
<evidence type="ECO:0000256" key="2">
    <source>
        <dbReference type="SAM" id="MobiDB-lite"/>
    </source>
</evidence>
<feature type="compositionally biased region" description="Basic and acidic residues" evidence="2">
    <location>
        <begin position="751"/>
        <end position="767"/>
    </location>
</feature>
<feature type="compositionally biased region" description="Basic and acidic residues" evidence="2">
    <location>
        <begin position="593"/>
        <end position="604"/>
    </location>
</feature>
<evidence type="ECO:0000313" key="3">
    <source>
        <dbReference type="EMBL" id="GFQ86847.1"/>
    </source>
</evidence>
<dbReference type="Proteomes" id="UP000887116">
    <property type="component" value="Unassembled WGS sequence"/>
</dbReference>
<organism evidence="3 4">
    <name type="scientific">Trichonephila clavata</name>
    <name type="common">Joro spider</name>
    <name type="synonym">Nephila clavata</name>
    <dbReference type="NCBI Taxonomy" id="2740835"/>
    <lineage>
        <taxon>Eukaryota</taxon>
        <taxon>Metazoa</taxon>
        <taxon>Ecdysozoa</taxon>
        <taxon>Arthropoda</taxon>
        <taxon>Chelicerata</taxon>
        <taxon>Arachnida</taxon>
        <taxon>Araneae</taxon>
        <taxon>Araneomorphae</taxon>
        <taxon>Entelegynae</taxon>
        <taxon>Araneoidea</taxon>
        <taxon>Nephilidae</taxon>
        <taxon>Trichonephila</taxon>
    </lineage>
</organism>